<reference evidence="3" key="1">
    <citation type="submission" date="2023-03" db="EMBL/GenBank/DDBJ databases">
        <title>Synergistic degradation of erythromycin by symbiotic bacteria Ery-6A and Ery-6B and application in simulated water remediation.</title>
        <authorList>
            <person name="Xu S."/>
        </authorList>
    </citation>
    <scope>NUCLEOTIDE SEQUENCE</scope>
    <source>
        <strain evidence="3">Ery-6A</strain>
    </source>
</reference>
<proteinExistence type="predicted"/>
<dbReference type="Proteomes" id="UP001219066">
    <property type="component" value="Chromosome"/>
</dbReference>
<feature type="domain" description="FecR N-terminal" evidence="2">
    <location>
        <begin position="21"/>
        <end position="62"/>
    </location>
</feature>
<evidence type="ECO:0000313" key="3">
    <source>
        <dbReference type="EMBL" id="WFF83091.1"/>
    </source>
</evidence>
<evidence type="ECO:0000259" key="1">
    <source>
        <dbReference type="Pfam" id="PF04773"/>
    </source>
</evidence>
<feature type="domain" description="FecR protein" evidence="1">
    <location>
        <begin position="127"/>
        <end position="219"/>
    </location>
</feature>
<dbReference type="RefSeq" id="WP_277849667.1">
    <property type="nucleotide sequence ID" value="NZ_CP120956.1"/>
</dbReference>
<protein>
    <submittedName>
        <fullName evidence="3">FecR domain-containing protein</fullName>
    </submittedName>
</protein>
<dbReference type="PANTHER" id="PTHR30273:SF2">
    <property type="entry name" value="PROTEIN FECR"/>
    <property type="match status" value="1"/>
</dbReference>
<dbReference type="InterPro" id="IPR006860">
    <property type="entry name" value="FecR"/>
</dbReference>
<dbReference type="InterPro" id="IPR012373">
    <property type="entry name" value="Ferrdict_sens_TM"/>
</dbReference>
<name>A0AAX3SSV1_9BURK</name>
<dbReference type="PANTHER" id="PTHR30273">
    <property type="entry name" value="PERIPLASMIC SIGNAL SENSOR AND SIGMA FACTOR ACTIVATOR FECR-RELATED"/>
    <property type="match status" value="1"/>
</dbReference>
<evidence type="ECO:0000259" key="2">
    <source>
        <dbReference type="Pfam" id="PF16220"/>
    </source>
</evidence>
<dbReference type="Pfam" id="PF16220">
    <property type="entry name" value="DUF4880"/>
    <property type="match status" value="1"/>
</dbReference>
<organism evidence="3 4">
    <name type="scientific">Delftia tsuruhatensis</name>
    <dbReference type="NCBI Taxonomy" id="180282"/>
    <lineage>
        <taxon>Bacteria</taxon>
        <taxon>Pseudomonadati</taxon>
        <taxon>Pseudomonadota</taxon>
        <taxon>Betaproteobacteria</taxon>
        <taxon>Burkholderiales</taxon>
        <taxon>Comamonadaceae</taxon>
        <taxon>Delftia</taxon>
    </lineage>
</organism>
<gene>
    <name evidence="3" type="ORF">PYR84_10465</name>
</gene>
<accession>A0AAX3SSV1</accession>
<sequence length="334" mass="35869">MSSSPASPDASSELLEPAIVQRAAEWMARLWADDASDEDRAACARWRAEHPRHELAWGRLQAFDDKLRSVPGGIARHTLADTSAASPAPRGRRRAMQLLGLMATAGGIAHVVRGTDAWQVAAASHGTARGEVREITLPDGTQVVLASASAIDLRFDEAERLILLRAGEILVTTAPDPQSTPRPLRVRSRHGTVQALGTRFTLRQEEEHSRVAVFEGAVEVRPARAPGQVVRVDAGQGAVFTGEQARAPVPAQESAAAWARGVLVADNMPLGELVAELARYRTGLLRCDPQVAGLRVTGVFSLRDTDRALHNLALGLPVQVVARTRYWVTVQAAG</sequence>
<dbReference type="GO" id="GO:0016989">
    <property type="term" value="F:sigma factor antagonist activity"/>
    <property type="evidence" value="ECO:0007669"/>
    <property type="project" value="TreeGrafter"/>
</dbReference>
<dbReference type="AlphaFoldDB" id="A0AAX3SSV1"/>
<dbReference type="Pfam" id="PF04773">
    <property type="entry name" value="FecR"/>
    <property type="match status" value="1"/>
</dbReference>
<dbReference type="EMBL" id="CP120956">
    <property type="protein sequence ID" value="WFF83091.1"/>
    <property type="molecule type" value="Genomic_DNA"/>
</dbReference>
<dbReference type="Gene3D" id="2.60.120.1440">
    <property type="match status" value="1"/>
</dbReference>
<dbReference type="PIRSF" id="PIRSF018266">
    <property type="entry name" value="FecR"/>
    <property type="match status" value="1"/>
</dbReference>
<evidence type="ECO:0000313" key="4">
    <source>
        <dbReference type="Proteomes" id="UP001219066"/>
    </source>
</evidence>
<dbReference type="InterPro" id="IPR032623">
    <property type="entry name" value="FecR_N"/>
</dbReference>